<keyword evidence="3" id="KW-1185">Reference proteome</keyword>
<accession>A0A9P0D903</accession>
<dbReference type="SUPFAM" id="SSF46579">
    <property type="entry name" value="Prefoldin"/>
    <property type="match status" value="1"/>
</dbReference>
<dbReference type="Pfam" id="PF02996">
    <property type="entry name" value="Prefoldin"/>
    <property type="match status" value="1"/>
</dbReference>
<evidence type="ECO:0000256" key="1">
    <source>
        <dbReference type="SAM" id="Coils"/>
    </source>
</evidence>
<dbReference type="Proteomes" id="UP001153636">
    <property type="component" value="Chromosome 6"/>
</dbReference>
<gene>
    <name evidence="2" type="ORF">PSYICH_LOCUS12665</name>
</gene>
<reference evidence="2" key="1">
    <citation type="submission" date="2022-01" db="EMBL/GenBank/DDBJ databases">
        <authorList>
            <person name="King R."/>
        </authorList>
    </citation>
    <scope>NUCLEOTIDE SEQUENCE</scope>
</reference>
<feature type="coiled-coil region" evidence="1">
    <location>
        <begin position="92"/>
        <end position="119"/>
    </location>
</feature>
<dbReference type="EMBL" id="OV651818">
    <property type="protein sequence ID" value="CAH1112413.1"/>
    <property type="molecule type" value="Genomic_DNA"/>
</dbReference>
<protein>
    <submittedName>
        <fullName evidence="2">Uncharacterized protein</fullName>
    </submittedName>
</protein>
<dbReference type="OrthoDB" id="21413at2759"/>
<keyword evidence="1" id="KW-0175">Coiled coil</keyword>
<evidence type="ECO:0000313" key="3">
    <source>
        <dbReference type="Proteomes" id="UP001153636"/>
    </source>
</evidence>
<dbReference type="InterPro" id="IPR004127">
    <property type="entry name" value="Prefoldin_subunit_alpha"/>
</dbReference>
<organism evidence="2 3">
    <name type="scientific">Psylliodes chrysocephalus</name>
    <dbReference type="NCBI Taxonomy" id="3402493"/>
    <lineage>
        <taxon>Eukaryota</taxon>
        <taxon>Metazoa</taxon>
        <taxon>Ecdysozoa</taxon>
        <taxon>Arthropoda</taxon>
        <taxon>Hexapoda</taxon>
        <taxon>Insecta</taxon>
        <taxon>Pterygota</taxon>
        <taxon>Neoptera</taxon>
        <taxon>Endopterygota</taxon>
        <taxon>Coleoptera</taxon>
        <taxon>Polyphaga</taxon>
        <taxon>Cucujiformia</taxon>
        <taxon>Chrysomeloidea</taxon>
        <taxon>Chrysomelidae</taxon>
        <taxon>Galerucinae</taxon>
        <taxon>Alticini</taxon>
        <taxon>Psylliodes</taxon>
    </lineage>
</organism>
<evidence type="ECO:0000313" key="2">
    <source>
        <dbReference type="EMBL" id="CAH1112413.1"/>
    </source>
</evidence>
<dbReference type="InterPro" id="IPR009053">
    <property type="entry name" value="Prefoldin"/>
</dbReference>
<proteinExistence type="predicted"/>
<name>A0A9P0D903_9CUCU</name>
<feature type="coiled-coil region" evidence="1">
    <location>
        <begin position="23"/>
        <end position="53"/>
    </location>
</feature>
<sequence length="168" mass="19708">MQKNVAEFLNERENFLGHLQTDINNYDQSIQHLTKEKEELEKLISNLKSLKTYPEHESLIPLGKNIYMKGRLVHTGEFYVKRNAHPDPMVILQTSDQVIESLENEFKSKEEDIDKTEYAKFQIEERIKVLKGEDTLQATDNDLPKEIKSDKGVAIRMGDYYEILEYEN</sequence>
<dbReference type="AlphaFoldDB" id="A0A9P0D903"/>
<dbReference type="Gene3D" id="1.10.287.370">
    <property type="match status" value="1"/>
</dbReference>